<dbReference type="SUPFAM" id="SSF52954">
    <property type="entry name" value="Class II aaRS ABD-related"/>
    <property type="match status" value="1"/>
</dbReference>
<dbReference type="InterPro" id="IPR002314">
    <property type="entry name" value="aa-tRNA-synt_IIb"/>
</dbReference>
<dbReference type="GO" id="GO:0005524">
    <property type="term" value="F:ATP binding"/>
    <property type="evidence" value="ECO:0007669"/>
    <property type="project" value="UniProtKB-UniRule"/>
</dbReference>
<dbReference type="Pfam" id="PF03129">
    <property type="entry name" value="HGTP_anticodon"/>
    <property type="match status" value="1"/>
</dbReference>
<dbReference type="KEGG" id="dbc:MFMK1_002083"/>
<dbReference type="PANTHER" id="PTHR42753">
    <property type="entry name" value="MITOCHONDRIAL RIBOSOME PROTEIN L39/PROLYL-TRNA LIGASE FAMILY MEMBER"/>
    <property type="match status" value="1"/>
</dbReference>
<dbReference type="InterPro" id="IPR045864">
    <property type="entry name" value="aa-tRNA-synth_II/BPL/LPL"/>
</dbReference>
<evidence type="ECO:0000256" key="9">
    <source>
        <dbReference type="ARBA" id="ARBA00047671"/>
    </source>
</evidence>
<keyword evidence="4 12" id="KW-0436">Ligase</keyword>
<dbReference type="Proteomes" id="UP001329915">
    <property type="component" value="Chromosome"/>
</dbReference>
<dbReference type="EC" id="6.1.1.15" evidence="12"/>
<evidence type="ECO:0000256" key="1">
    <source>
        <dbReference type="ARBA" id="ARBA00004496"/>
    </source>
</evidence>
<dbReference type="FunFam" id="3.30.930.10:FF:000066">
    <property type="entry name" value="Proline--tRNA ligase"/>
    <property type="match status" value="1"/>
</dbReference>
<dbReference type="InterPro" id="IPR036754">
    <property type="entry name" value="YbaK/aa-tRNA-synt-asso_dom_sf"/>
</dbReference>
<dbReference type="InterPro" id="IPR023717">
    <property type="entry name" value="Pro-tRNA-Synthase_IIa_type1"/>
</dbReference>
<evidence type="ECO:0000256" key="7">
    <source>
        <dbReference type="ARBA" id="ARBA00022917"/>
    </source>
</evidence>
<name>A0AAU0USL1_9FIRM</name>
<dbReference type="Pfam" id="PF00587">
    <property type="entry name" value="tRNA-synt_2b"/>
    <property type="match status" value="1"/>
</dbReference>
<dbReference type="InterPro" id="IPR044140">
    <property type="entry name" value="ProRS_anticodon_short"/>
</dbReference>
<evidence type="ECO:0000313" key="15">
    <source>
        <dbReference type="Proteomes" id="UP001329915"/>
    </source>
</evidence>
<dbReference type="InterPro" id="IPR006195">
    <property type="entry name" value="aa-tRNA-synth_II"/>
</dbReference>
<dbReference type="Pfam" id="PF04073">
    <property type="entry name" value="tRNA_edit"/>
    <property type="match status" value="1"/>
</dbReference>
<dbReference type="InterPro" id="IPR050062">
    <property type="entry name" value="Pro-tRNA_synthetase"/>
</dbReference>
<dbReference type="CDD" id="cd00861">
    <property type="entry name" value="ProRS_anticodon_short"/>
    <property type="match status" value="1"/>
</dbReference>
<dbReference type="GO" id="GO:0002161">
    <property type="term" value="F:aminoacyl-tRNA deacylase activity"/>
    <property type="evidence" value="ECO:0007669"/>
    <property type="project" value="InterPro"/>
</dbReference>
<dbReference type="GO" id="GO:0140096">
    <property type="term" value="F:catalytic activity, acting on a protein"/>
    <property type="evidence" value="ECO:0007669"/>
    <property type="project" value="UniProtKB-ARBA"/>
</dbReference>
<dbReference type="GO" id="GO:0006433">
    <property type="term" value="P:prolyl-tRNA aminoacylation"/>
    <property type="evidence" value="ECO:0007669"/>
    <property type="project" value="UniProtKB-UniRule"/>
</dbReference>
<evidence type="ECO:0000256" key="2">
    <source>
        <dbReference type="ARBA" id="ARBA00011738"/>
    </source>
</evidence>
<organism evidence="14 15">
    <name type="scientific">Metallumcola ferriviriculae</name>
    <dbReference type="NCBI Taxonomy" id="3039180"/>
    <lineage>
        <taxon>Bacteria</taxon>
        <taxon>Bacillati</taxon>
        <taxon>Bacillota</taxon>
        <taxon>Clostridia</taxon>
        <taxon>Neomoorellales</taxon>
        <taxon>Desulfitibacteraceae</taxon>
        <taxon>Metallumcola</taxon>
    </lineage>
</organism>
<dbReference type="NCBIfam" id="NF006625">
    <property type="entry name" value="PRK09194.1"/>
    <property type="match status" value="1"/>
</dbReference>
<dbReference type="SUPFAM" id="SSF55681">
    <property type="entry name" value="Class II aaRS and biotin synthetases"/>
    <property type="match status" value="1"/>
</dbReference>
<dbReference type="InterPro" id="IPR007214">
    <property type="entry name" value="YbaK/aa-tRNA-synth-assoc-dom"/>
</dbReference>
<dbReference type="InterPro" id="IPR002316">
    <property type="entry name" value="Pro-tRNA-ligase_IIa"/>
</dbReference>
<keyword evidence="5 12" id="KW-0547">Nucleotide-binding</keyword>
<comment type="domain">
    <text evidence="12">Consists of three domains: the N-terminal catalytic domain, the editing domain and the C-terminal anticodon-binding domain.</text>
</comment>
<dbReference type="PANTHER" id="PTHR42753:SF2">
    <property type="entry name" value="PROLINE--TRNA LIGASE"/>
    <property type="match status" value="1"/>
</dbReference>
<feature type="domain" description="Aminoacyl-transfer RNA synthetases class-II family profile" evidence="13">
    <location>
        <begin position="33"/>
        <end position="462"/>
    </location>
</feature>
<dbReference type="PROSITE" id="PS50862">
    <property type="entry name" value="AA_TRNA_LIGASE_II"/>
    <property type="match status" value="1"/>
</dbReference>
<comment type="subunit">
    <text evidence="2 12">Homodimer.</text>
</comment>
<evidence type="ECO:0000256" key="10">
    <source>
        <dbReference type="ARBA" id="ARBA00053664"/>
    </source>
</evidence>
<comment type="subcellular location">
    <subcellularLocation>
        <location evidence="1 12">Cytoplasm</location>
    </subcellularLocation>
</comment>
<dbReference type="SUPFAM" id="SSF55826">
    <property type="entry name" value="YbaK/ProRS associated domain"/>
    <property type="match status" value="1"/>
</dbReference>
<dbReference type="AlphaFoldDB" id="A0AAU0USL1"/>
<dbReference type="EMBL" id="CP121694">
    <property type="protein sequence ID" value="WRO22258.1"/>
    <property type="molecule type" value="Genomic_DNA"/>
</dbReference>
<comment type="catalytic activity">
    <reaction evidence="9 12">
        <text>tRNA(Pro) + L-proline + ATP = L-prolyl-tRNA(Pro) + AMP + diphosphate</text>
        <dbReference type="Rhea" id="RHEA:14305"/>
        <dbReference type="Rhea" id="RHEA-COMP:9700"/>
        <dbReference type="Rhea" id="RHEA-COMP:9702"/>
        <dbReference type="ChEBI" id="CHEBI:30616"/>
        <dbReference type="ChEBI" id="CHEBI:33019"/>
        <dbReference type="ChEBI" id="CHEBI:60039"/>
        <dbReference type="ChEBI" id="CHEBI:78442"/>
        <dbReference type="ChEBI" id="CHEBI:78532"/>
        <dbReference type="ChEBI" id="CHEBI:456215"/>
        <dbReference type="EC" id="6.1.1.15"/>
    </reaction>
</comment>
<accession>A0AAU0USL1</accession>
<evidence type="ECO:0000256" key="12">
    <source>
        <dbReference type="HAMAP-Rule" id="MF_01569"/>
    </source>
</evidence>
<dbReference type="Gene3D" id="3.40.50.800">
    <property type="entry name" value="Anticodon-binding domain"/>
    <property type="match status" value="1"/>
</dbReference>
<dbReference type="InterPro" id="IPR036621">
    <property type="entry name" value="Anticodon-bd_dom_sf"/>
</dbReference>
<gene>
    <name evidence="12" type="primary">proS</name>
    <name evidence="14" type="ORF">MFMK1_002083</name>
</gene>
<dbReference type="InterPro" id="IPR033730">
    <property type="entry name" value="ProRS_core_prok"/>
</dbReference>
<sequence length="578" mass="65028">MRVSKLLMPTLRENPSEAEVISHQLLVRAGLMRKAASGIYTYLPLGMRVLEKIKAIVKEEMDRFGGQEVMLPIIQPAELWQESGRWEVYGQEMFRLKDRHEREFCLGPTHEEIITSLVRNEVNSYKQLPILLYQIQNKYRDEKRPRFGLMRGREFIMKDLYSFDQDQTGLEESYEKMYKAYTNVFLRCGLQFRVVEADSGAIGGSTTHEFMVLAEAGEAQVVYCQKCDYAANVEKAEAVPDKIVVGTESEIQLVHTPNVRTIEEVAGHLGVAKKQLIKTLFYKADDQMVAVLVRGDREVNDIKVQNHLRCVQLELAQPEDVERMAGCSVGFVGPVGLEIKILADQEVAFIKSAVTGANKNDYHYTGVSLNRDFKVDDFTDLRMVQSGEPCPQCDSSLESARGIEVGQIFQLGEKYSQSLNAKYTDENGDEKFFVMGCYGIGVSRTIAAAIEQNYDQNGIIWPITLAPAHVVIIPVSTKEDEQVKEAEALYRQCLEAGIEAVLDDRNERAGVKFKDADLVGYPIRVTVGKKTIQDNSVDIKLRHSGAEEAVNKNLAVTKITEVVRDLIKSCQPKYLGNS</sequence>
<keyword evidence="8 12" id="KW-0030">Aminoacyl-tRNA synthetase</keyword>
<dbReference type="CDD" id="cd00779">
    <property type="entry name" value="ProRS_core_prok"/>
    <property type="match status" value="1"/>
</dbReference>
<evidence type="ECO:0000256" key="5">
    <source>
        <dbReference type="ARBA" id="ARBA00022741"/>
    </source>
</evidence>
<evidence type="ECO:0000256" key="6">
    <source>
        <dbReference type="ARBA" id="ARBA00022840"/>
    </source>
</evidence>
<dbReference type="GO" id="GO:0016740">
    <property type="term" value="F:transferase activity"/>
    <property type="evidence" value="ECO:0007669"/>
    <property type="project" value="UniProtKB-ARBA"/>
</dbReference>
<proteinExistence type="inferred from homology"/>
<dbReference type="GO" id="GO:0004827">
    <property type="term" value="F:proline-tRNA ligase activity"/>
    <property type="evidence" value="ECO:0007669"/>
    <property type="project" value="UniProtKB-UniRule"/>
</dbReference>
<comment type="similarity">
    <text evidence="11 12">Belongs to the class-II aminoacyl-tRNA synthetase family. ProS type 1 subfamily.</text>
</comment>
<dbReference type="PRINTS" id="PR01046">
    <property type="entry name" value="TRNASYNTHPRO"/>
</dbReference>
<comment type="function">
    <text evidence="10 12">Catalyzes the attachment of proline to tRNA(Pro) in a two-step reaction: proline is first activated by ATP to form Pro-AMP and then transferred to the acceptor end of tRNA(Pro). As ProRS can inadvertently accommodate and process non-cognate amino acids such as alanine and cysteine, to avoid such errors it has two additional distinct editing activities against alanine. One activity is designated as 'pretransfer' editing and involves the tRNA(Pro)-independent hydrolysis of activated Ala-AMP. The other activity is designated 'posttransfer' editing and involves deacylation of mischarged Ala-tRNA(Pro). The misacylated Cys-tRNA(Pro) is not edited by ProRS.</text>
</comment>
<reference evidence="14 15" key="1">
    <citation type="submission" date="2023-04" db="EMBL/GenBank/DDBJ databases">
        <authorList>
            <person name="Hsu D."/>
        </authorList>
    </citation>
    <scope>NUCLEOTIDE SEQUENCE [LARGE SCALE GENOMIC DNA]</scope>
    <source>
        <strain evidence="14 15">MK1</strain>
    </source>
</reference>
<evidence type="ECO:0000259" key="13">
    <source>
        <dbReference type="PROSITE" id="PS50862"/>
    </source>
</evidence>
<evidence type="ECO:0000256" key="3">
    <source>
        <dbReference type="ARBA" id="ARBA00022490"/>
    </source>
</evidence>
<keyword evidence="15" id="KW-1185">Reference proteome</keyword>
<protein>
    <recommendedName>
        <fullName evidence="12">Proline--tRNA ligase</fullName>
        <ecNumber evidence="12">6.1.1.15</ecNumber>
    </recommendedName>
    <alternativeName>
        <fullName evidence="12">Prolyl-tRNA synthetase</fullName>
        <shortName evidence="12">ProRS</shortName>
    </alternativeName>
</protein>
<dbReference type="HAMAP" id="MF_01569">
    <property type="entry name" value="Pro_tRNA_synth_type1"/>
    <property type="match status" value="1"/>
</dbReference>
<dbReference type="RefSeq" id="WP_366921673.1">
    <property type="nucleotide sequence ID" value="NZ_CP121694.1"/>
</dbReference>
<evidence type="ECO:0000256" key="8">
    <source>
        <dbReference type="ARBA" id="ARBA00023146"/>
    </source>
</evidence>
<dbReference type="PIRSF" id="PIRSF001535">
    <property type="entry name" value="ProRS_1"/>
    <property type="match status" value="1"/>
</dbReference>
<dbReference type="Gene3D" id="3.30.930.10">
    <property type="entry name" value="Bira Bifunctional Protein, Domain 2"/>
    <property type="match status" value="2"/>
</dbReference>
<dbReference type="NCBIfam" id="TIGR00409">
    <property type="entry name" value="proS_fam_II"/>
    <property type="match status" value="1"/>
</dbReference>
<dbReference type="InterPro" id="IPR004154">
    <property type="entry name" value="Anticodon-bd"/>
</dbReference>
<keyword evidence="7 12" id="KW-0648">Protein biosynthesis</keyword>
<dbReference type="GO" id="GO:0005829">
    <property type="term" value="C:cytosol"/>
    <property type="evidence" value="ECO:0007669"/>
    <property type="project" value="TreeGrafter"/>
</dbReference>
<keyword evidence="6 12" id="KW-0067">ATP-binding</keyword>
<dbReference type="InterPro" id="IPR004500">
    <property type="entry name" value="Pro-tRNA-synth_IIa_bac-type"/>
</dbReference>
<evidence type="ECO:0000256" key="4">
    <source>
        <dbReference type="ARBA" id="ARBA00022598"/>
    </source>
</evidence>
<evidence type="ECO:0000256" key="11">
    <source>
        <dbReference type="ARBA" id="ARBA00060755"/>
    </source>
</evidence>
<evidence type="ECO:0000313" key="14">
    <source>
        <dbReference type="EMBL" id="WRO22258.1"/>
    </source>
</evidence>
<dbReference type="CDD" id="cd04334">
    <property type="entry name" value="ProRS-INS"/>
    <property type="match status" value="1"/>
</dbReference>
<keyword evidence="3 12" id="KW-0963">Cytoplasm</keyword>
<dbReference type="FunFam" id="3.30.930.10:FF:000065">
    <property type="entry name" value="Proline--tRNA ligase"/>
    <property type="match status" value="1"/>
</dbReference>